<name>A0A1F7Z114_9BACT</name>
<organism evidence="2 3">
    <name type="scientific">Candidatus Woesebacteria bacterium RIFCSPHIGHO2_01_FULL_44_21</name>
    <dbReference type="NCBI Taxonomy" id="1802503"/>
    <lineage>
        <taxon>Bacteria</taxon>
        <taxon>Candidatus Woeseibacteriota</taxon>
    </lineage>
</organism>
<accession>A0A1F7Z114</accession>
<dbReference type="Proteomes" id="UP000178870">
    <property type="component" value="Unassembled WGS sequence"/>
</dbReference>
<protein>
    <recommendedName>
        <fullName evidence="4">Bacterial Ig-like domain-containing protein</fullName>
    </recommendedName>
</protein>
<proteinExistence type="predicted"/>
<gene>
    <name evidence="2" type="ORF">A2803_00095</name>
</gene>
<sequence length="205" mass="22220">MLLNFGLPALSKLTVVIADLVGQENSDDDSNSPPPPPPNIKSLPAFTKDSSIRVEGTTRPGFTVSIFFNDEKVEVLANASGEFTSSFDLSKGENTVSAFVTNNDGQDSSKTQTFTVNFDSDPPKLEIITPTNGQQFTGRTKQTEIQAQTEAEAHATVNDRIAIVRGDGKFDFPVTLNEGENIFKIKSTDQAGNTTELELKLNYTP</sequence>
<dbReference type="Gene3D" id="2.60.40.10">
    <property type="entry name" value="Immunoglobulins"/>
    <property type="match status" value="2"/>
</dbReference>
<evidence type="ECO:0008006" key="4">
    <source>
        <dbReference type="Google" id="ProtNLM"/>
    </source>
</evidence>
<evidence type="ECO:0000313" key="2">
    <source>
        <dbReference type="EMBL" id="OGM33237.1"/>
    </source>
</evidence>
<evidence type="ECO:0000256" key="1">
    <source>
        <dbReference type="SAM" id="MobiDB-lite"/>
    </source>
</evidence>
<reference evidence="2 3" key="1">
    <citation type="journal article" date="2016" name="Nat. Commun.">
        <title>Thousands of microbial genomes shed light on interconnected biogeochemical processes in an aquifer system.</title>
        <authorList>
            <person name="Anantharaman K."/>
            <person name="Brown C.T."/>
            <person name="Hug L.A."/>
            <person name="Sharon I."/>
            <person name="Castelle C.J."/>
            <person name="Probst A.J."/>
            <person name="Thomas B.C."/>
            <person name="Singh A."/>
            <person name="Wilkins M.J."/>
            <person name="Karaoz U."/>
            <person name="Brodie E.L."/>
            <person name="Williams K.H."/>
            <person name="Hubbard S.S."/>
            <person name="Banfield J.F."/>
        </authorList>
    </citation>
    <scope>NUCLEOTIDE SEQUENCE [LARGE SCALE GENOMIC DNA]</scope>
</reference>
<feature type="region of interest" description="Disordered" evidence="1">
    <location>
        <begin position="24"/>
        <end position="45"/>
    </location>
</feature>
<dbReference type="EMBL" id="MGGP01000005">
    <property type="protein sequence ID" value="OGM33237.1"/>
    <property type="molecule type" value="Genomic_DNA"/>
</dbReference>
<dbReference type="AlphaFoldDB" id="A0A1F7Z114"/>
<comment type="caution">
    <text evidence="2">The sequence shown here is derived from an EMBL/GenBank/DDBJ whole genome shotgun (WGS) entry which is preliminary data.</text>
</comment>
<dbReference type="InterPro" id="IPR013783">
    <property type="entry name" value="Ig-like_fold"/>
</dbReference>
<dbReference type="Pfam" id="PF09136">
    <property type="entry name" value="Glucodextran_B"/>
    <property type="match status" value="1"/>
</dbReference>
<evidence type="ECO:0000313" key="3">
    <source>
        <dbReference type="Proteomes" id="UP000178870"/>
    </source>
</evidence>